<reference evidence="3" key="2">
    <citation type="submission" date="2015-01" db="EMBL/GenBank/DDBJ databases">
        <title>Evolutionary Origins and Diversification of the Mycorrhizal Mutualists.</title>
        <authorList>
            <consortium name="DOE Joint Genome Institute"/>
            <consortium name="Mycorrhizal Genomics Consortium"/>
            <person name="Kohler A."/>
            <person name="Kuo A."/>
            <person name="Nagy L.G."/>
            <person name="Floudas D."/>
            <person name="Copeland A."/>
            <person name="Barry K.W."/>
            <person name="Cichocki N."/>
            <person name="Veneault-Fourrey C."/>
            <person name="LaButti K."/>
            <person name="Lindquist E.A."/>
            <person name="Lipzen A."/>
            <person name="Lundell T."/>
            <person name="Morin E."/>
            <person name="Murat C."/>
            <person name="Riley R."/>
            <person name="Ohm R."/>
            <person name="Sun H."/>
            <person name="Tunlid A."/>
            <person name="Henrissat B."/>
            <person name="Grigoriev I.V."/>
            <person name="Hibbett D.S."/>
            <person name="Martin F."/>
        </authorList>
    </citation>
    <scope>NUCLEOTIDE SEQUENCE [LARGE SCALE GENOMIC DNA]</scope>
    <source>
        <strain evidence="3">F 1598</strain>
    </source>
</reference>
<dbReference type="STRING" id="765440.A0A0C3G416"/>
<protein>
    <recommendedName>
        <fullName evidence="4">Pentacotripeptide-repeat region of PRORP domain-containing protein</fullName>
    </recommendedName>
</protein>
<dbReference type="EMBL" id="KN832972">
    <property type="protein sequence ID" value="KIM91040.1"/>
    <property type="molecule type" value="Genomic_DNA"/>
</dbReference>
<evidence type="ECO:0008006" key="4">
    <source>
        <dbReference type="Google" id="ProtNLM"/>
    </source>
</evidence>
<sequence length="666" mass="75811">MPKGPSLRLGLSRLQSTRHPLTSARRFIHTSLPCSTCVTLPLYDILTSSGFSNDTRHAAASGVDPRNLLKTRLVEQLDMLLLQSRSPPARVWSQYLELLHFVDPKDILLETHQRVLRHCVPPALQLRLSAARRMRAGHDPRHPHIYESRLQTVIRNIKATGAQPTLEDYHVILKQFAAVGHYIGAAHVYEELATSNIHPEPKTYGLLLQSLAHRLTLACPVSRRPQLVRQITRICRDILAEMWDRCIPFSSANLDLAVRILKETADEEGFAHLMKIGYGIDLNYPDRAPVGSTQHQGSVATDVLGKVLPNPQPFSTAALNTTIDMLGRFGNVSKLVQTFEVLIHPLPSQANQHFSQSFDDEDDDYGVSNPASTQSYRAPHATPNTTTYNLLLRHISRAGHGPLARHYLQQAYRFDRVSDRANRSEMINLPNQVPAPHFGVNRGTILPVFGLANRTKDMELMRWVEYIIRQTMRRKRNDIMYYSVIAVQLATEPSKPTDQLPPTPNSSSQNTAQRETLKRHRPVDPSAAVFAVDLDAPWVPPHAKKFNIYKHLQILHHDLEELESFYKEVSNVTSRTTQRIKERLGRRVWAGKDIYLLHENRRKVVSRQTWSAIVGFKRFNEKHQSLGTRSRMHGRQTLPHMRPNFVPGRRLSSAALVYQTRRGRHT</sequence>
<proteinExistence type="predicted"/>
<reference evidence="2 3" key="1">
    <citation type="submission" date="2014-04" db="EMBL/GenBank/DDBJ databases">
        <authorList>
            <consortium name="DOE Joint Genome Institute"/>
            <person name="Kuo A."/>
            <person name="Tarkka M."/>
            <person name="Buscot F."/>
            <person name="Kohler A."/>
            <person name="Nagy L.G."/>
            <person name="Floudas D."/>
            <person name="Copeland A."/>
            <person name="Barry K.W."/>
            <person name="Cichocki N."/>
            <person name="Veneault-Fourrey C."/>
            <person name="LaButti K."/>
            <person name="Lindquist E.A."/>
            <person name="Lipzen A."/>
            <person name="Lundell T."/>
            <person name="Morin E."/>
            <person name="Murat C."/>
            <person name="Sun H."/>
            <person name="Tunlid A."/>
            <person name="Henrissat B."/>
            <person name="Grigoriev I.V."/>
            <person name="Hibbett D.S."/>
            <person name="Martin F."/>
            <person name="Nordberg H.P."/>
            <person name="Cantor M.N."/>
            <person name="Hua S.X."/>
        </authorList>
    </citation>
    <scope>NUCLEOTIDE SEQUENCE [LARGE SCALE GENOMIC DNA]</scope>
    <source>
        <strain evidence="2 3">F 1598</strain>
    </source>
</reference>
<dbReference type="InParanoid" id="A0A0C3G416"/>
<evidence type="ECO:0000313" key="2">
    <source>
        <dbReference type="EMBL" id="KIM91040.1"/>
    </source>
</evidence>
<evidence type="ECO:0000256" key="1">
    <source>
        <dbReference type="SAM" id="MobiDB-lite"/>
    </source>
</evidence>
<organism evidence="2 3">
    <name type="scientific">Piloderma croceum (strain F 1598)</name>
    <dbReference type="NCBI Taxonomy" id="765440"/>
    <lineage>
        <taxon>Eukaryota</taxon>
        <taxon>Fungi</taxon>
        <taxon>Dikarya</taxon>
        <taxon>Basidiomycota</taxon>
        <taxon>Agaricomycotina</taxon>
        <taxon>Agaricomycetes</taxon>
        <taxon>Agaricomycetidae</taxon>
        <taxon>Atheliales</taxon>
        <taxon>Atheliaceae</taxon>
        <taxon>Piloderma</taxon>
    </lineage>
</organism>
<dbReference type="AlphaFoldDB" id="A0A0C3G416"/>
<accession>A0A0C3G416</accession>
<feature type="region of interest" description="Disordered" evidence="1">
    <location>
        <begin position="493"/>
        <end position="522"/>
    </location>
</feature>
<evidence type="ECO:0000313" key="3">
    <source>
        <dbReference type="Proteomes" id="UP000054166"/>
    </source>
</evidence>
<name>A0A0C3G416_PILCF</name>
<dbReference type="HOGENOM" id="CLU_025579_0_0_1"/>
<feature type="compositionally biased region" description="Polar residues" evidence="1">
    <location>
        <begin position="369"/>
        <end position="382"/>
    </location>
</feature>
<feature type="compositionally biased region" description="Polar residues" evidence="1">
    <location>
        <begin position="505"/>
        <end position="514"/>
    </location>
</feature>
<keyword evidence="3" id="KW-1185">Reference proteome</keyword>
<gene>
    <name evidence="2" type="ORF">PILCRDRAFT_811556</name>
</gene>
<dbReference type="Proteomes" id="UP000054166">
    <property type="component" value="Unassembled WGS sequence"/>
</dbReference>
<feature type="region of interest" description="Disordered" evidence="1">
    <location>
        <begin position="352"/>
        <end position="382"/>
    </location>
</feature>
<dbReference type="OrthoDB" id="276151at2759"/>